<dbReference type="InterPro" id="IPR008620">
    <property type="entry name" value="FixH"/>
</dbReference>
<dbReference type="Proteomes" id="UP000294664">
    <property type="component" value="Unassembled WGS sequence"/>
</dbReference>
<gene>
    <name evidence="2" type="ORF">EDC64_103242</name>
</gene>
<keyword evidence="1" id="KW-0812">Transmembrane</keyword>
<organism evidence="2 3">
    <name type="scientific">Aquabacter spiritensis</name>
    <dbReference type="NCBI Taxonomy" id="933073"/>
    <lineage>
        <taxon>Bacteria</taxon>
        <taxon>Pseudomonadati</taxon>
        <taxon>Pseudomonadota</taxon>
        <taxon>Alphaproteobacteria</taxon>
        <taxon>Hyphomicrobiales</taxon>
        <taxon>Xanthobacteraceae</taxon>
        <taxon>Aquabacter</taxon>
    </lineage>
</organism>
<feature type="transmembrane region" description="Helical" evidence="1">
    <location>
        <begin position="12"/>
        <end position="34"/>
    </location>
</feature>
<dbReference type="InterPro" id="IPR018037">
    <property type="entry name" value="FixH_proteobacterial"/>
</dbReference>
<dbReference type="RefSeq" id="WP_132030653.1">
    <property type="nucleotide sequence ID" value="NZ_SMAI01000003.1"/>
</dbReference>
<name>A0A4V2UY60_9HYPH</name>
<evidence type="ECO:0000313" key="2">
    <source>
        <dbReference type="EMBL" id="TCT06138.1"/>
    </source>
</evidence>
<dbReference type="OrthoDB" id="1495896at2"/>
<comment type="caution">
    <text evidence="2">The sequence shown here is derived from an EMBL/GenBank/DDBJ whole genome shotgun (WGS) entry which is preliminary data.</text>
</comment>
<dbReference type="AlphaFoldDB" id="A0A4V2UY60"/>
<dbReference type="InterPro" id="IPR013783">
    <property type="entry name" value="Ig-like_fold"/>
</dbReference>
<evidence type="ECO:0000313" key="3">
    <source>
        <dbReference type="Proteomes" id="UP000294664"/>
    </source>
</evidence>
<dbReference type="Pfam" id="PF05751">
    <property type="entry name" value="FixH"/>
    <property type="match status" value="1"/>
</dbReference>
<keyword evidence="3" id="KW-1185">Reference proteome</keyword>
<accession>A0A4V2UY60</accession>
<reference evidence="2 3" key="1">
    <citation type="submission" date="2019-03" db="EMBL/GenBank/DDBJ databases">
        <title>Genomic Encyclopedia of Type Strains, Phase IV (KMG-IV): sequencing the most valuable type-strain genomes for metagenomic binning, comparative biology and taxonomic classification.</title>
        <authorList>
            <person name="Goeker M."/>
        </authorList>
    </citation>
    <scope>NUCLEOTIDE SEQUENCE [LARGE SCALE GENOMIC DNA]</scope>
    <source>
        <strain evidence="2 3">DSM 9035</strain>
    </source>
</reference>
<dbReference type="EMBL" id="SMAI01000003">
    <property type="protein sequence ID" value="TCT06138.1"/>
    <property type="molecule type" value="Genomic_DNA"/>
</dbReference>
<proteinExistence type="predicted"/>
<protein>
    <submittedName>
        <fullName evidence="2">Nitrogen fixation protein FixH</fullName>
    </submittedName>
</protein>
<evidence type="ECO:0000256" key="1">
    <source>
        <dbReference type="SAM" id="Phobius"/>
    </source>
</evidence>
<keyword evidence="1" id="KW-1133">Transmembrane helix</keyword>
<dbReference type="PIRSF" id="PIRSF011386">
    <property type="entry name" value="FixH"/>
    <property type="match status" value="1"/>
</dbReference>
<sequence>MSMLEKGAPRPVTGRVVLFAILAFFGVVVGVNLVMARLAVSTFGGVETASAYKAGLAFRGEEQAAAEQAARHWQVDAQVRGRGDDTRTVALVVRDAAGRPLPGLEVRARLSHPTDARRDAVAQLSEEGGGRYTGILPAAAGQWDLVLDLSQGDSRLFRSRNRVQLD</sequence>
<dbReference type="Gene3D" id="2.60.40.10">
    <property type="entry name" value="Immunoglobulins"/>
    <property type="match status" value="1"/>
</dbReference>
<keyword evidence="1" id="KW-0472">Membrane</keyword>